<name>A0A7J7NCY6_9MAGN</name>
<sequence length="158" mass="18084">MKIIKFQSWEEKFKNLIESLRETEVKWLSKIQLMKAYSTILYWMSPTLISSVVFLGCVLIGSTLLNASTVFTVLATLRRMSEPVRMIPDALSMMIQIKVSLDRLDTFLLDDELKEEHFMRSSLENLGISIRLQAGAFSWDQQAAPPTLKVVDLDIIRG</sequence>
<evidence type="ECO:0000256" key="4">
    <source>
        <dbReference type="ARBA" id="ARBA00022840"/>
    </source>
</evidence>
<comment type="caution">
    <text evidence="8">The sequence shown here is derived from an EMBL/GenBank/DDBJ whole genome shotgun (WGS) entry which is preliminary data.</text>
</comment>
<evidence type="ECO:0000256" key="5">
    <source>
        <dbReference type="ARBA" id="ARBA00022989"/>
    </source>
</evidence>
<dbReference type="OrthoDB" id="6500128at2759"/>
<dbReference type="Gene3D" id="1.20.1560.10">
    <property type="entry name" value="ABC transporter type 1, transmembrane domain"/>
    <property type="match status" value="1"/>
</dbReference>
<keyword evidence="6" id="KW-0472">Membrane</keyword>
<dbReference type="GO" id="GO:0005524">
    <property type="term" value="F:ATP binding"/>
    <property type="evidence" value="ECO:0007669"/>
    <property type="project" value="UniProtKB-KW"/>
</dbReference>
<evidence type="ECO:0000256" key="6">
    <source>
        <dbReference type="ARBA" id="ARBA00023136"/>
    </source>
</evidence>
<keyword evidence="2" id="KW-0812">Transmembrane</keyword>
<dbReference type="InterPro" id="IPR011527">
    <property type="entry name" value="ABC1_TM_dom"/>
</dbReference>
<keyword evidence="5" id="KW-1133">Transmembrane helix</keyword>
<keyword evidence="4" id="KW-0067">ATP-binding</keyword>
<protein>
    <recommendedName>
        <fullName evidence="7">ABC transmembrane type-1 domain-containing protein</fullName>
    </recommendedName>
</protein>
<evidence type="ECO:0000313" key="8">
    <source>
        <dbReference type="EMBL" id="KAF6164728.1"/>
    </source>
</evidence>
<keyword evidence="3" id="KW-0547">Nucleotide-binding</keyword>
<accession>A0A7J7NCY6</accession>
<dbReference type="EMBL" id="JACGCM010000911">
    <property type="protein sequence ID" value="KAF6164728.1"/>
    <property type="molecule type" value="Genomic_DNA"/>
</dbReference>
<dbReference type="InterPro" id="IPR036640">
    <property type="entry name" value="ABC1_TM_sf"/>
</dbReference>
<evidence type="ECO:0000256" key="2">
    <source>
        <dbReference type="ARBA" id="ARBA00022692"/>
    </source>
</evidence>
<dbReference type="Proteomes" id="UP000541444">
    <property type="component" value="Unassembled WGS sequence"/>
</dbReference>
<dbReference type="AlphaFoldDB" id="A0A7J7NCY6"/>
<feature type="domain" description="ABC transmembrane type-1" evidence="7">
    <location>
        <begin position="1"/>
        <end position="96"/>
    </location>
</feature>
<evidence type="ECO:0000256" key="3">
    <source>
        <dbReference type="ARBA" id="ARBA00022741"/>
    </source>
</evidence>
<proteinExistence type="predicted"/>
<keyword evidence="1" id="KW-0813">Transport</keyword>
<keyword evidence="9" id="KW-1185">Reference proteome</keyword>
<gene>
    <name evidence="8" type="ORF">GIB67_040980</name>
</gene>
<evidence type="ECO:0000256" key="1">
    <source>
        <dbReference type="ARBA" id="ARBA00022448"/>
    </source>
</evidence>
<dbReference type="InterPro" id="IPR050173">
    <property type="entry name" value="ABC_transporter_C-like"/>
</dbReference>
<dbReference type="SUPFAM" id="SSF90123">
    <property type="entry name" value="ABC transporter transmembrane region"/>
    <property type="match status" value="1"/>
</dbReference>
<evidence type="ECO:0000313" key="9">
    <source>
        <dbReference type="Proteomes" id="UP000541444"/>
    </source>
</evidence>
<dbReference type="PANTHER" id="PTHR24223">
    <property type="entry name" value="ATP-BINDING CASSETTE SUB-FAMILY C"/>
    <property type="match status" value="1"/>
</dbReference>
<dbReference type="PROSITE" id="PS50929">
    <property type="entry name" value="ABC_TM1F"/>
    <property type="match status" value="1"/>
</dbReference>
<dbReference type="PANTHER" id="PTHR24223:SF108">
    <property type="entry name" value="ABC TRANSPORTER C FAMILY MEMBER 8"/>
    <property type="match status" value="1"/>
</dbReference>
<dbReference type="GO" id="GO:0016020">
    <property type="term" value="C:membrane"/>
    <property type="evidence" value="ECO:0007669"/>
    <property type="project" value="InterPro"/>
</dbReference>
<reference evidence="8 9" key="1">
    <citation type="journal article" date="2020" name="IScience">
        <title>Genome Sequencing of the Endangered Kingdonia uniflora (Circaeasteraceae, Ranunculales) Reveals Potential Mechanisms of Evolutionary Specialization.</title>
        <authorList>
            <person name="Sun Y."/>
            <person name="Deng T."/>
            <person name="Zhang A."/>
            <person name="Moore M.J."/>
            <person name="Landis J.B."/>
            <person name="Lin N."/>
            <person name="Zhang H."/>
            <person name="Zhang X."/>
            <person name="Huang J."/>
            <person name="Zhang X."/>
            <person name="Sun H."/>
            <person name="Wang H."/>
        </authorList>
    </citation>
    <scope>NUCLEOTIDE SEQUENCE [LARGE SCALE GENOMIC DNA]</scope>
    <source>
        <strain evidence="8">TB1705</strain>
        <tissue evidence="8">Leaf</tissue>
    </source>
</reference>
<evidence type="ECO:0000259" key="7">
    <source>
        <dbReference type="PROSITE" id="PS50929"/>
    </source>
</evidence>
<dbReference type="GO" id="GO:0140359">
    <property type="term" value="F:ABC-type transporter activity"/>
    <property type="evidence" value="ECO:0007669"/>
    <property type="project" value="InterPro"/>
</dbReference>
<organism evidence="8 9">
    <name type="scientific">Kingdonia uniflora</name>
    <dbReference type="NCBI Taxonomy" id="39325"/>
    <lineage>
        <taxon>Eukaryota</taxon>
        <taxon>Viridiplantae</taxon>
        <taxon>Streptophyta</taxon>
        <taxon>Embryophyta</taxon>
        <taxon>Tracheophyta</taxon>
        <taxon>Spermatophyta</taxon>
        <taxon>Magnoliopsida</taxon>
        <taxon>Ranunculales</taxon>
        <taxon>Circaeasteraceae</taxon>
        <taxon>Kingdonia</taxon>
    </lineage>
</organism>